<dbReference type="OrthoDB" id="2991525at2"/>
<dbReference type="PROSITE" id="PS51257">
    <property type="entry name" value="PROKAR_LIPOPROTEIN"/>
    <property type="match status" value="1"/>
</dbReference>
<proteinExistence type="predicted"/>
<feature type="compositionally biased region" description="Basic and acidic residues" evidence="1">
    <location>
        <begin position="31"/>
        <end position="52"/>
    </location>
</feature>
<dbReference type="RefSeq" id="WP_057770598.1">
    <property type="nucleotide sequence ID" value="NZ_CP042593.1"/>
</dbReference>
<evidence type="ECO:0000256" key="2">
    <source>
        <dbReference type="SAM" id="SignalP"/>
    </source>
</evidence>
<accession>A0A5B8Z8V0</accession>
<name>A0A5B8Z8V0_CYTDA</name>
<dbReference type="AlphaFoldDB" id="A0A5B8Z8V0"/>
<feature type="chain" id="PRO_5038730246" description="Lipoprotein" evidence="2">
    <location>
        <begin position="21"/>
        <end position="188"/>
    </location>
</feature>
<dbReference type="EMBL" id="CP042593">
    <property type="protein sequence ID" value="QED47876.1"/>
    <property type="molecule type" value="Genomic_DNA"/>
</dbReference>
<feature type="compositionally biased region" description="Acidic residues" evidence="1">
    <location>
        <begin position="53"/>
        <end position="65"/>
    </location>
</feature>
<dbReference type="Proteomes" id="UP000321555">
    <property type="component" value="Chromosome"/>
</dbReference>
<evidence type="ECO:0000256" key="1">
    <source>
        <dbReference type="SAM" id="MobiDB-lite"/>
    </source>
</evidence>
<dbReference type="STRING" id="1742359.GCA_001439625_00804"/>
<sequence length="188" mass="21525">MKLVKSIGYVLFLLALVAGCSQETKVTKEEVKLGEKEQEDTIKNKENEAENKEQEEEKAEAYEPEETFEEIAFQNVDWFFGSPKLQPKGGIWVYNAEKHPGEIEETFEWETEDVLLVQINDPNYKNHGLTLKGLQIIDNETVKIVASFEPLEDEDKTPRRYAKIDKGALDGKKFVIEDEKTGEAVKLN</sequence>
<evidence type="ECO:0000313" key="4">
    <source>
        <dbReference type="Proteomes" id="UP000321555"/>
    </source>
</evidence>
<organism evidence="3 4">
    <name type="scientific">Cytobacillus dafuensis</name>
    <name type="common">Bacillus dafuensis</name>
    <dbReference type="NCBI Taxonomy" id="1742359"/>
    <lineage>
        <taxon>Bacteria</taxon>
        <taxon>Bacillati</taxon>
        <taxon>Bacillota</taxon>
        <taxon>Bacilli</taxon>
        <taxon>Bacillales</taxon>
        <taxon>Bacillaceae</taxon>
        <taxon>Cytobacillus</taxon>
    </lineage>
</organism>
<evidence type="ECO:0008006" key="5">
    <source>
        <dbReference type="Google" id="ProtNLM"/>
    </source>
</evidence>
<gene>
    <name evidence="3" type="ORF">FSZ17_11790</name>
</gene>
<dbReference type="KEGG" id="bda:FSZ17_11790"/>
<reference evidence="4" key="1">
    <citation type="submission" date="2019-08" db="EMBL/GenBank/DDBJ databases">
        <authorList>
            <person name="Zheng X."/>
        </authorList>
    </citation>
    <scope>NUCLEOTIDE SEQUENCE [LARGE SCALE GENOMIC DNA]</scope>
    <source>
        <strain evidence="4">FJAT-25496</strain>
    </source>
</reference>
<keyword evidence="4" id="KW-1185">Reference proteome</keyword>
<evidence type="ECO:0000313" key="3">
    <source>
        <dbReference type="EMBL" id="QED47876.1"/>
    </source>
</evidence>
<keyword evidence="2" id="KW-0732">Signal</keyword>
<feature type="signal peptide" evidence="2">
    <location>
        <begin position="1"/>
        <end position="20"/>
    </location>
</feature>
<protein>
    <recommendedName>
        <fullName evidence="5">Lipoprotein</fullName>
    </recommendedName>
</protein>
<feature type="region of interest" description="Disordered" evidence="1">
    <location>
        <begin position="31"/>
        <end position="65"/>
    </location>
</feature>